<comment type="similarity">
    <text evidence="6">Belongs to the RSE1 family.</text>
</comment>
<evidence type="ECO:0000256" key="6">
    <source>
        <dbReference type="ARBA" id="ARBA00038266"/>
    </source>
</evidence>
<evidence type="ECO:0000313" key="12">
    <source>
        <dbReference type="Proteomes" id="UP000019335"/>
    </source>
</evidence>
<dbReference type="FunFam" id="2.130.10.10:FF:001143">
    <property type="entry name" value="Pre-mRNA-splicing factor rse-1, putative"/>
    <property type="match status" value="1"/>
</dbReference>
<dbReference type="Gene3D" id="2.130.10.10">
    <property type="entry name" value="YVTN repeat-like/Quinoprotein amine dehydrogenase"/>
    <property type="match status" value="3"/>
</dbReference>
<keyword evidence="5" id="KW-0539">Nucleus</keyword>
<dbReference type="Proteomes" id="UP000019335">
    <property type="component" value="Chromosome 1"/>
</dbReference>
<evidence type="ECO:0000256" key="4">
    <source>
        <dbReference type="ARBA" id="ARBA00023187"/>
    </source>
</evidence>
<comment type="subcellular location">
    <subcellularLocation>
        <location evidence="1">Nucleus</location>
    </subcellularLocation>
</comment>
<dbReference type="InterPro" id="IPR050358">
    <property type="entry name" value="RSE1/DDB1/CFT1"/>
</dbReference>
<evidence type="ECO:0000259" key="10">
    <source>
        <dbReference type="Pfam" id="PF23726"/>
    </source>
</evidence>
<evidence type="ECO:0000256" key="5">
    <source>
        <dbReference type="ARBA" id="ARBA00023242"/>
    </source>
</evidence>
<dbReference type="AlphaFoldDB" id="W7UBN0"/>
<dbReference type="InterPro" id="IPR036322">
    <property type="entry name" value="WD40_repeat_dom_sf"/>
</dbReference>
<evidence type="ECO:0000259" key="8">
    <source>
        <dbReference type="Pfam" id="PF03178"/>
    </source>
</evidence>
<dbReference type="FunFam" id="2.130.10.10:FF:000031">
    <property type="entry name" value="Splicing factor 3b subunit 3"/>
    <property type="match status" value="1"/>
</dbReference>
<protein>
    <submittedName>
        <fullName evidence="11">WD40-repeat-containing protein</fullName>
    </submittedName>
</protein>
<gene>
    <name evidence="11" type="ORF">Naga_100026g62</name>
</gene>
<dbReference type="Pfam" id="PF23726">
    <property type="entry name" value="Beta-prop_RSE1_2nd"/>
    <property type="match status" value="1"/>
</dbReference>
<organism evidence="11 12">
    <name type="scientific">Nannochloropsis gaditana</name>
    <dbReference type="NCBI Taxonomy" id="72520"/>
    <lineage>
        <taxon>Eukaryota</taxon>
        <taxon>Sar</taxon>
        <taxon>Stramenopiles</taxon>
        <taxon>Ochrophyta</taxon>
        <taxon>Eustigmatophyceae</taxon>
        <taxon>Eustigmatales</taxon>
        <taxon>Monodopsidaceae</taxon>
        <taxon>Nannochloropsis</taxon>
    </lineage>
</organism>
<evidence type="ECO:0000256" key="2">
    <source>
        <dbReference type="ARBA" id="ARBA00022664"/>
    </source>
</evidence>
<feature type="compositionally biased region" description="Basic and acidic residues" evidence="7">
    <location>
        <begin position="851"/>
        <end position="866"/>
    </location>
</feature>
<feature type="domain" description="RSE1/DDB1/CPSF1 first beta-propeller" evidence="9">
    <location>
        <begin position="23"/>
        <end position="381"/>
    </location>
</feature>
<keyword evidence="3" id="KW-0747">Spliceosome</keyword>
<dbReference type="EMBL" id="AZIL01000037">
    <property type="protein sequence ID" value="EWM30394.1"/>
    <property type="molecule type" value="Genomic_DNA"/>
</dbReference>
<keyword evidence="12" id="KW-1185">Reference proteome</keyword>
<sequence length="1271" mass="138346">MASPNIAPPLNLLNLTMQRPGYIHAAVSGNFSSPKAQEVVVIRGTSYLELLRSDAERFKITPVCTFNTFCNLRCLLTFRQVGTNKDYLVVGSDSGRITILEYVVEANEFRTVHCETFGKTGCRRIVPGQFLAADPLGRAIMISALEKQKLVYVMNRDAGGRLTISSPLEAHRSHALVYATVGLDVGTENPIFAAIEKDYSEADQDPTGEAAAETYKQLVYYELDLGLNHVIRKWAQPIASTACSLLAVPGERFNGPGGVLILSENWVAYTHQDHPELRTPIPRRAGQAASRGTLLTAAAMHRQKDVLFYLLQSEFGDLYKVTLDLNQERTRVQNINMQVFDTIPPANGLCITKTGLLLCASEFANHILYQFQGIDNPEAVAADSLDEEALDDEDKLGDTAEEAASVAPTFTPAKQLKNLAAVDRMESLAPVTGMHVADLAGEDAAQLYTLCGRGGRSSLRILRHGLQVVEEASSDLPGRPNAVWTIKGRQDEAHDRFIVVSFANATLVFSIGDQIEEVTDSGFLGTAPTLEVKLLADNAMLQVHTHGIRHIRPGRPVNEWKTPGRKSIEQASANERQVAIALEGGDVVYFELDAAGMLMEVASKEVGLAVSCLDLGPVPQGRVGSNFLAVGGYDSTVRILSLEQASLLTQRSMLQLSATAESVCLAEMAKEGEGAGIGAGNAVSIPASSSSLFLNVGLSNGIMQRLVLDPLEGTLSDSRQRFLGAKPVKLLRVDIEDRSAVLALSSRAWLSYNHHGRFFQTPLSYQGLDYASGFASEYIPEGLVAVTGSSLRIITIQNFGNVFNQTEVPLRYTPRQMVQVPGSSRLVLIESDHNEYNETERAFLASTGAVESDKATDKEEGEEPTKAADSVAAAAALAAAEGALPPPPPPEEGTEDEDGAEGETFVRGPLPPVEGKWASCIRIVDGLTGETLELVELALNEAAISLTTVAFHDRGGEVFICVGTATDLCFHPRKHSAAAIHVYRLFDNRLVLLHKTEVEDVPKSLAELKGFGRLLAGLGRSLRMYDLGKKKLLKKCENRNLPNLIVGLQTMGDRIYVSDVLDSVHFVKYRRLENALVIFADDTSPRTITACCTVDYDTIAGGDKVGNVFLLRLPEKVSDDVDNPTGNRVLWDTGRLNGAPNKLDVLAHFYVGEVVTALQKVSLVPGGQEVILYATVAGTIGALVPFSSRRSKNTFFLLEMEMRKEASLHFKRDHIAYRSYYTPVKEVIDGDLCELFRTLSAVKRRAVALEVLDRTPGEVVKLLEDFKNTIL</sequence>
<name>W7UBN0_9STRA</name>
<dbReference type="GO" id="GO:0006397">
    <property type="term" value="P:mRNA processing"/>
    <property type="evidence" value="ECO:0007669"/>
    <property type="project" value="UniProtKB-KW"/>
</dbReference>
<evidence type="ECO:0000313" key="11">
    <source>
        <dbReference type="EMBL" id="EWM30394.1"/>
    </source>
</evidence>
<evidence type="ECO:0000256" key="3">
    <source>
        <dbReference type="ARBA" id="ARBA00022728"/>
    </source>
</evidence>
<evidence type="ECO:0000256" key="1">
    <source>
        <dbReference type="ARBA" id="ARBA00004123"/>
    </source>
</evidence>
<dbReference type="InterPro" id="IPR018846">
    <property type="entry name" value="Beta-prop_RSE1/DDB1/CPSF1_1st"/>
</dbReference>
<feature type="domain" description="RSE1/DDB1/CPSF1 second beta-propeller" evidence="10">
    <location>
        <begin position="470"/>
        <end position="796"/>
    </location>
</feature>
<dbReference type="Pfam" id="PF03178">
    <property type="entry name" value="CPSF_A"/>
    <property type="match status" value="1"/>
</dbReference>
<feature type="compositionally biased region" description="Low complexity" evidence="7">
    <location>
        <begin position="872"/>
        <end position="883"/>
    </location>
</feature>
<dbReference type="InterPro" id="IPR004871">
    <property type="entry name" value="RSE1/DDB1/CPSF1_C"/>
</dbReference>
<dbReference type="InterPro" id="IPR015943">
    <property type="entry name" value="WD40/YVTN_repeat-like_dom_sf"/>
</dbReference>
<keyword evidence="2" id="KW-0507">mRNA processing</keyword>
<dbReference type="GO" id="GO:0003676">
    <property type="term" value="F:nucleic acid binding"/>
    <property type="evidence" value="ECO:0007669"/>
    <property type="project" value="InterPro"/>
</dbReference>
<proteinExistence type="inferred from homology"/>
<dbReference type="GO" id="GO:0008380">
    <property type="term" value="P:RNA splicing"/>
    <property type="evidence" value="ECO:0007669"/>
    <property type="project" value="UniProtKB-KW"/>
</dbReference>
<feature type="domain" description="RSE1/DDB1/CPSF1 C-terminal" evidence="8">
    <location>
        <begin position="918"/>
        <end position="1236"/>
    </location>
</feature>
<dbReference type="SUPFAM" id="SSF50978">
    <property type="entry name" value="WD40 repeat-like"/>
    <property type="match status" value="1"/>
</dbReference>
<accession>W7UBN0</accession>
<evidence type="ECO:0000259" key="9">
    <source>
        <dbReference type="Pfam" id="PF10433"/>
    </source>
</evidence>
<dbReference type="GO" id="GO:0005681">
    <property type="term" value="C:spliceosomal complex"/>
    <property type="evidence" value="ECO:0007669"/>
    <property type="project" value="UniProtKB-KW"/>
</dbReference>
<comment type="caution">
    <text evidence="11">The sequence shown here is derived from an EMBL/GenBank/DDBJ whole genome shotgun (WGS) entry which is preliminary data.</text>
</comment>
<feature type="compositionally biased region" description="Acidic residues" evidence="7">
    <location>
        <begin position="892"/>
        <end position="901"/>
    </location>
</feature>
<keyword evidence="4" id="KW-0508">mRNA splicing</keyword>
<feature type="region of interest" description="Disordered" evidence="7">
    <location>
        <begin position="843"/>
        <end position="910"/>
    </location>
</feature>
<dbReference type="OrthoDB" id="436637at2759"/>
<dbReference type="PANTHER" id="PTHR10644">
    <property type="entry name" value="DNA REPAIR/RNA PROCESSING CPSF FAMILY"/>
    <property type="match status" value="1"/>
</dbReference>
<dbReference type="InterPro" id="IPR058543">
    <property type="entry name" value="Beta-prop_RSE1/DDB1/CPSF1_2nd"/>
</dbReference>
<dbReference type="Pfam" id="PF10433">
    <property type="entry name" value="Beta-prop_RSE1_1st"/>
    <property type="match status" value="1"/>
</dbReference>
<evidence type="ECO:0000256" key="7">
    <source>
        <dbReference type="SAM" id="MobiDB-lite"/>
    </source>
</evidence>
<reference evidence="11 12" key="1">
    <citation type="journal article" date="2014" name="Mol. Plant">
        <title>Chromosome Scale Genome Assembly and Transcriptome Profiling of Nannochloropsis gaditana in Nitrogen Depletion.</title>
        <authorList>
            <person name="Corteggiani Carpinelli E."/>
            <person name="Telatin A."/>
            <person name="Vitulo N."/>
            <person name="Forcato C."/>
            <person name="D'Angelo M."/>
            <person name="Schiavon R."/>
            <person name="Vezzi A."/>
            <person name="Giacometti G.M."/>
            <person name="Morosinotto T."/>
            <person name="Valle G."/>
        </authorList>
    </citation>
    <scope>NUCLEOTIDE SEQUENCE [LARGE SCALE GENOMIC DNA]</scope>
    <source>
        <strain evidence="11 12">B-31</strain>
    </source>
</reference>